<dbReference type="InterPro" id="IPR043502">
    <property type="entry name" value="DNA/RNA_pol_sf"/>
</dbReference>
<keyword evidence="2" id="KW-0496">Mitochondrion</keyword>
<proteinExistence type="predicted"/>
<evidence type="ECO:0000313" key="4">
    <source>
        <dbReference type="EMBL" id="PNY28181.1"/>
    </source>
</evidence>
<evidence type="ECO:0000259" key="3">
    <source>
        <dbReference type="PROSITE" id="PS50173"/>
    </source>
</evidence>
<dbReference type="GO" id="GO:0005739">
    <property type="term" value="C:mitochondrion"/>
    <property type="evidence" value="ECO:0007669"/>
    <property type="project" value="UniProtKB-SubCell"/>
</dbReference>
<gene>
    <name evidence="4" type="ORF">TCAP_01895</name>
</gene>
<dbReference type="FunFam" id="3.40.1170.60:FF:000006">
    <property type="entry name" value="DNA polymerase iota"/>
    <property type="match status" value="1"/>
</dbReference>
<dbReference type="Proteomes" id="UP000236621">
    <property type="component" value="Unassembled WGS sequence"/>
</dbReference>
<protein>
    <submittedName>
        <fullName evidence="4">DNA polymerase iota</fullName>
    </submittedName>
</protein>
<evidence type="ECO:0000313" key="5">
    <source>
        <dbReference type="Proteomes" id="UP000236621"/>
    </source>
</evidence>
<dbReference type="AlphaFoldDB" id="A0A2K3QKW7"/>
<name>A0A2K3QKW7_9HYPO</name>
<dbReference type="Pfam" id="PF00817">
    <property type="entry name" value="IMS"/>
    <property type="match status" value="1"/>
</dbReference>
<dbReference type="EMBL" id="NRSZ01000293">
    <property type="protein sequence ID" value="PNY28181.1"/>
    <property type="molecule type" value="Genomic_DNA"/>
</dbReference>
<reference evidence="4 5" key="1">
    <citation type="submission" date="2017-08" db="EMBL/GenBank/DDBJ databases">
        <title>Harnessing the power of phylogenomics to disentangle the directionality and signatures of interkingdom host jumping in the parasitic fungal genus Tolypocladium.</title>
        <authorList>
            <person name="Quandt C.A."/>
            <person name="Patterson W."/>
            <person name="Spatafora J.W."/>
        </authorList>
    </citation>
    <scope>NUCLEOTIDE SEQUENCE [LARGE SCALE GENOMIC DNA]</scope>
    <source>
        <strain evidence="4 5">CBS 113982</strain>
    </source>
</reference>
<dbReference type="InterPro" id="IPR001126">
    <property type="entry name" value="UmuC"/>
</dbReference>
<dbReference type="SUPFAM" id="SSF56672">
    <property type="entry name" value="DNA/RNA polymerases"/>
    <property type="match status" value="1"/>
</dbReference>
<dbReference type="InterPro" id="IPR017961">
    <property type="entry name" value="DNA_pol_Y-fam_little_finger"/>
</dbReference>
<dbReference type="PANTHER" id="PTHR46404">
    <property type="entry name" value="DNA POLYMERASE IOTA"/>
    <property type="match status" value="1"/>
</dbReference>
<dbReference type="GO" id="GO:0003887">
    <property type="term" value="F:DNA-directed DNA polymerase activity"/>
    <property type="evidence" value="ECO:0007669"/>
    <property type="project" value="TreeGrafter"/>
</dbReference>
<evidence type="ECO:0000256" key="1">
    <source>
        <dbReference type="ARBA" id="ARBA00004173"/>
    </source>
</evidence>
<dbReference type="OrthoDB" id="447129at2759"/>
<dbReference type="STRING" id="45235.A0A2K3QKW7"/>
<dbReference type="Gene3D" id="3.40.1170.60">
    <property type="match status" value="1"/>
</dbReference>
<evidence type="ECO:0000256" key="2">
    <source>
        <dbReference type="ARBA" id="ARBA00023128"/>
    </source>
</evidence>
<keyword evidence="5" id="KW-1185">Reference proteome</keyword>
<sequence>MSQAETGVSVDTGWLLDRDDDADGGCLLMMMDGSWTDREIYLSAGRRRRTPACAAVTLNIRRSQLTNTATRWGRRRVLRVDGEEWMDAGPTRHSHSLDATHVAAFITPSARLMEQAMASRPMMDQPVKKPPKRKEDRVILQFDYDCFYAQVFETKNPALKSRPVGVKQKNILATCNYNARKLGVGKLMLISEAKKRCPGLVLVDGEDLTPFRDMSKALFHFLRSHSWNNKVERLGFDEVFMDVTDMVDYNMFCLNRASMADSFFYLSKKDPKQGFGCDLTSIAGCVAGPPASDAQLEDRTYLRLLLGSHLAQYLRLKMETDFGYTSTCGIATNKLLSKLAGSCNKPRNQTTLLGLTEEDVTEFMDGHKTRKVPGLGFKTAMLLESHVLGQEIDADSHSFDSSLTVREIRRHPSISPGFLETVLGGPGAERGVGARVWSLLHGVDHTEVKEANGVPSQISIEDTYKGLETVPQITEELHKLSCSLVRRMRVDLVVPDDDADSPGTQRWIARPKTLRLSIRSWPARQGATQSQSMSFSRVSRSGPLPNFIFDLKADIDGIAQQLVAEALLPLLRRLQGDKGHGHKWNLQLLNICVVNMVAGAAADKTGAGRDIAVMFKKQDEVLRPLKVTRASDDEQDNGPGEAMFEDSEIDVAWDDAAHPLCPACDHSIPPFAMAAHARYHELEE</sequence>
<dbReference type="Pfam" id="PF11799">
    <property type="entry name" value="IMS_C"/>
    <property type="match status" value="1"/>
</dbReference>
<dbReference type="PROSITE" id="PS50173">
    <property type="entry name" value="UMUC"/>
    <property type="match status" value="1"/>
</dbReference>
<dbReference type="InterPro" id="IPR036775">
    <property type="entry name" value="DNA_pol_Y-fam_lit_finger_sf"/>
</dbReference>
<dbReference type="GO" id="GO:0003684">
    <property type="term" value="F:damaged DNA binding"/>
    <property type="evidence" value="ECO:0007669"/>
    <property type="project" value="InterPro"/>
</dbReference>
<dbReference type="Gene3D" id="3.30.70.270">
    <property type="match status" value="1"/>
</dbReference>
<dbReference type="GO" id="GO:0006281">
    <property type="term" value="P:DNA repair"/>
    <property type="evidence" value="ECO:0007669"/>
    <property type="project" value="InterPro"/>
</dbReference>
<dbReference type="PANTHER" id="PTHR46404:SF1">
    <property type="entry name" value="DNA POLYMERASE IOTA"/>
    <property type="match status" value="1"/>
</dbReference>
<dbReference type="Gene3D" id="3.30.1490.100">
    <property type="entry name" value="DNA polymerase, Y-family, little finger domain"/>
    <property type="match status" value="1"/>
</dbReference>
<organism evidence="4 5">
    <name type="scientific">Tolypocladium capitatum</name>
    <dbReference type="NCBI Taxonomy" id="45235"/>
    <lineage>
        <taxon>Eukaryota</taxon>
        <taxon>Fungi</taxon>
        <taxon>Dikarya</taxon>
        <taxon>Ascomycota</taxon>
        <taxon>Pezizomycotina</taxon>
        <taxon>Sordariomycetes</taxon>
        <taxon>Hypocreomycetidae</taxon>
        <taxon>Hypocreales</taxon>
        <taxon>Ophiocordycipitaceae</taxon>
        <taxon>Tolypocladium</taxon>
    </lineage>
</organism>
<comment type="caution">
    <text evidence="4">The sequence shown here is derived from an EMBL/GenBank/DDBJ whole genome shotgun (WGS) entry which is preliminary data.</text>
</comment>
<dbReference type="GO" id="GO:0070987">
    <property type="term" value="P:error-free translesion synthesis"/>
    <property type="evidence" value="ECO:0007669"/>
    <property type="project" value="UniProtKB-ARBA"/>
</dbReference>
<dbReference type="InterPro" id="IPR043128">
    <property type="entry name" value="Rev_trsase/Diguanyl_cyclase"/>
</dbReference>
<accession>A0A2K3QKW7</accession>
<comment type="subcellular location">
    <subcellularLocation>
        <location evidence="1">Mitochondrion</location>
    </subcellularLocation>
</comment>
<feature type="domain" description="UmuC" evidence="3">
    <location>
        <begin position="139"/>
        <end position="376"/>
    </location>
</feature>